<sequence length="211" mass="23754">MDAFEGIMVIIAIIAAVIMIGFAITWLVGISGKLTTVKRVGKLGTLIVGTIMIVSGGMSFGIDTYIQHQYAQQDKEFEKYAKEFRAEYSSIWGTSEDVGNDIQDRWETAIDNTSYDEDFDPTDTITMAVNANEDGISDMSDEVKKLEGTYALLKANDTGTYDFNAYKKAYKEIKEYSEYVSDPSGESYYSFNKDFGKYDQEAKKLYKNLTE</sequence>
<keyword evidence="3" id="KW-1185">Reference proteome</keyword>
<keyword evidence="1" id="KW-0812">Transmembrane</keyword>
<evidence type="ECO:0000256" key="1">
    <source>
        <dbReference type="SAM" id="Phobius"/>
    </source>
</evidence>
<evidence type="ECO:0000313" key="2">
    <source>
        <dbReference type="EMBL" id="GBG94942.1"/>
    </source>
</evidence>
<dbReference type="EMBL" id="BFFP01000022">
    <property type="protein sequence ID" value="GBG94942.1"/>
    <property type="molecule type" value="Genomic_DNA"/>
</dbReference>
<proteinExistence type="predicted"/>
<evidence type="ECO:0000313" key="3">
    <source>
        <dbReference type="Proteomes" id="UP000286848"/>
    </source>
</evidence>
<comment type="caution">
    <text evidence="2">The sequence shown here is derived from an EMBL/GenBank/DDBJ whole genome shotgun (WGS) entry which is preliminary data.</text>
</comment>
<gene>
    <name evidence="2" type="ORF">LFYK43_14010</name>
</gene>
<dbReference type="RefSeq" id="WP_124976814.1">
    <property type="nucleotide sequence ID" value="NZ_BFFP01000022.1"/>
</dbReference>
<reference evidence="3" key="1">
    <citation type="journal article" date="2019" name="Int. J. Syst. Evol. Microbiol.">
        <title>Lactobacillus salitolerans sp. nov., a novel lactic acid bacterium isolated from spent mushroom substrates.</title>
        <authorList>
            <person name="Tohno M."/>
            <person name="Tanizawa Y."/>
            <person name="Kojima Y."/>
            <person name="Sakamoto M."/>
            <person name="Nakamura Y."/>
            <person name="Ohkuma M."/>
            <person name="Kobayashi H."/>
        </authorList>
    </citation>
    <scope>NUCLEOTIDE SEQUENCE [LARGE SCALE GENOMIC DNA]</scope>
    <source>
        <strain evidence="3">YK43</strain>
    </source>
</reference>
<dbReference type="AlphaFoldDB" id="A0A401ITT1"/>
<protein>
    <submittedName>
        <fullName evidence="2">Uncharacterized protein</fullName>
    </submittedName>
</protein>
<name>A0A401ITT1_9LACO</name>
<dbReference type="Proteomes" id="UP000286848">
    <property type="component" value="Unassembled WGS sequence"/>
</dbReference>
<feature type="transmembrane region" description="Helical" evidence="1">
    <location>
        <begin position="6"/>
        <end position="28"/>
    </location>
</feature>
<feature type="transmembrane region" description="Helical" evidence="1">
    <location>
        <begin position="40"/>
        <end position="62"/>
    </location>
</feature>
<accession>A0A401ITT1</accession>
<keyword evidence="1" id="KW-0472">Membrane</keyword>
<keyword evidence="1" id="KW-1133">Transmembrane helix</keyword>
<organism evidence="2 3">
    <name type="scientific">Ligilactobacillus salitolerans</name>
    <dbReference type="NCBI Taxonomy" id="1808352"/>
    <lineage>
        <taxon>Bacteria</taxon>
        <taxon>Bacillati</taxon>
        <taxon>Bacillota</taxon>
        <taxon>Bacilli</taxon>
        <taxon>Lactobacillales</taxon>
        <taxon>Lactobacillaceae</taxon>
        <taxon>Ligilactobacillus</taxon>
    </lineage>
</organism>